<dbReference type="GO" id="GO:0007234">
    <property type="term" value="P:osmosensory signaling via phosphorelay pathway"/>
    <property type="evidence" value="ECO:0007669"/>
    <property type="project" value="TreeGrafter"/>
</dbReference>
<evidence type="ECO:0000256" key="6">
    <source>
        <dbReference type="ARBA" id="ARBA00022777"/>
    </source>
</evidence>
<dbReference type="AlphaFoldDB" id="A0A0U4BJ38"/>
<dbReference type="SMART" id="SM00304">
    <property type="entry name" value="HAMP"/>
    <property type="match status" value="1"/>
</dbReference>
<reference evidence="10 11" key="1">
    <citation type="submission" date="2015-12" db="EMBL/GenBank/DDBJ databases">
        <authorList>
            <person name="Shamseldin A."/>
            <person name="Moawad H."/>
            <person name="Abd El-Rahim W.M."/>
            <person name="Sadowsky M.J."/>
        </authorList>
    </citation>
    <scope>NUCLEOTIDE SEQUENCE [LARGE SCALE GENOMIC DNA]</scope>
    <source>
        <strain evidence="10 11">DG5B</strain>
    </source>
</reference>
<dbReference type="PANTHER" id="PTHR42878">
    <property type="entry name" value="TWO-COMPONENT HISTIDINE KINASE"/>
    <property type="match status" value="1"/>
</dbReference>
<evidence type="ECO:0000256" key="3">
    <source>
        <dbReference type="ARBA" id="ARBA00012438"/>
    </source>
</evidence>
<sequence>MKSKIDRNIVIGFALAIGILLLTAAASFWSIRGLSVQTARVEHAYQVLQEAETITAVLKDAQAGTRGYLLTGDTMYLRPYSIATGQLPASLERIQALTVDNPAQRARLDSLRILVEQEFRILRPLTEIKKSMSRAAMQTLLDTDRQTLRQVRILYARIKDSELALLAQRSALQDVFEKATPIVVLVSAVLAILIVVWLVIKIAKELADNRRLQGELADINAEISRRIAQIRALAEQVVQGDYTVKITDTAEDNLGGLATSLNRMTQTLDASFSALEKRNQELDQFAYVASHDLKAPLRGVTTIVKWIEDELAAELSPQLRTYLDQMKGRLARLEDLINGLLAYARVGRTAQTTATVNVAQLLGEVAELVVPPDFTLRVAPEMPSFMTDRLGLQQVFTNLLSNAVKYHQRGAGHLEVTCREAGPFYEFRVQDDGPGIAPEYHQKIFLLFQTLRDRHTAESTGIGLSIVQKIINEHHGSIRVESVPGQGAGFIFTWPK</sequence>
<feature type="domain" description="HAMP" evidence="9">
    <location>
        <begin position="221"/>
        <end position="273"/>
    </location>
</feature>
<keyword evidence="7" id="KW-0472">Membrane</keyword>
<dbReference type="CDD" id="cd06225">
    <property type="entry name" value="HAMP"/>
    <property type="match status" value="1"/>
</dbReference>
<dbReference type="GO" id="GO:0000155">
    <property type="term" value="F:phosphorelay sensor kinase activity"/>
    <property type="evidence" value="ECO:0007669"/>
    <property type="project" value="InterPro"/>
</dbReference>
<dbReference type="KEGG" id="hyg:AUC43_00365"/>
<gene>
    <name evidence="10" type="ORF">AUC43_00365</name>
</gene>
<dbReference type="SUPFAM" id="SSF55874">
    <property type="entry name" value="ATPase domain of HSP90 chaperone/DNA topoisomerase II/histidine kinase"/>
    <property type="match status" value="1"/>
</dbReference>
<organism evidence="10 11">
    <name type="scientific">Hymenobacter sedentarius</name>
    <dbReference type="NCBI Taxonomy" id="1411621"/>
    <lineage>
        <taxon>Bacteria</taxon>
        <taxon>Pseudomonadati</taxon>
        <taxon>Bacteroidota</taxon>
        <taxon>Cytophagia</taxon>
        <taxon>Cytophagales</taxon>
        <taxon>Hymenobacteraceae</taxon>
        <taxon>Hymenobacter</taxon>
    </lineage>
</organism>
<keyword evidence="5" id="KW-0808">Transferase</keyword>
<dbReference type="CDD" id="cd19410">
    <property type="entry name" value="HK9-like_sensor"/>
    <property type="match status" value="1"/>
</dbReference>
<evidence type="ECO:0000256" key="5">
    <source>
        <dbReference type="ARBA" id="ARBA00022679"/>
    </source>
</evidence>
<dbReference type="EMBL" id="CP013909">
    <property type="protein sequence ID" value="ALW83690.1"/>
    <property type="molecule type" value="Genomic_DNA"/>
</dbReference>
<dbReference type="SMART" id="SM00388">
    <property type="entry name" value="HisKA"/>
    <property type="match status" value="1"/>
</dbReference>
<evidence type="ECO:0000256" key="7">
    <source>
        <dbReference type="SAM" id="Phobius"/>
    </source>
</evidence>
<dbReference type="SMART" id="SM00387">
    <property type="entry name" value="HATPase_c"/>
    <property type="match status" value="1"/>
</dbReference>
<evidence type="ECO:0000256" key="1">
    <source>
        <dbReference type="ARBA" id="ARBA00000085"/>
    </source>
</evidence>
<dbReference type="EC" id="2.7.13.3" evidence="3"/>
<feature type="transmembrane region" description="Helical" evidence="7">
    <location>
        <begin position="179"/>
        <end position="200"/>
    </location>
</feature>
<dbReference type="PRINTS" id="PR00344">
    <property type="entry name" value="BCTRLSENSOR"/>
</dbReference>
<keyword evidence="7" id="KW-0812">Transmembrane</keyword>
<dbReference type="GO" id="GO:0016020">
    <property type="term" value="C:membrane"/>
    <property type="evidence" value="ECO:0007669"/>
    <property type="project" value="UniProtKB-SubCell"/>
</dbReference>
<dbReference type="GO" id="GO:0000156">
    <property type="term" value="F:phosphorelay response regulator activity"/>
    <property type="evidence" value="ECO:0007669"/>
    <property type="project" value="TreeGrafter"/>
</dbReference>
<dbReference type="InterPro" id="IPR005467">
    <property type="entry name" value="His_kinase_dom"/>
</dbReference>
<dbReference type="InterPro" id="IPR004358">
    <property type="entry name" value="Sig_transdc_His_kin-like_C"/>
</dbReference>
<dbReference type="PROSITE" id="PS50885">
    <property type="entry name" value="HAMP"/>
    <property type="match status" value="1"/>
</dbReference>
<dbReference type="PROSITE" id="PS50109">
    <property type="entry name" value="HIS_KIN"/>
    <property type="match status" value="1"/>
</dbReference>
<dbReference type="Pfam" id="PF00512">
    <property type="entry name" value="HisKA"/>
    <property type="match status" value="1"/>
</dbReference>
<evidence type="ECO:0000256" key="4">
    <source>
        <dbReference type="ARBA" id="ARBA00022553"/>
    </source>
</evidence>
<evidence type="ECO:0000259" key="8">
    <source>
        <dbReference type="PROSITE" id="PS50109"/>
    </source>
</evidence>
<dbReference type="CDD" id="cd00082">
    <property type="entry name" value="HisKA"/>
    <property type="match status" value="1"/>
</dbReference>
<comment type="subcellular location">
    <subcellularLocation>
        <location evidence="2">Membrane</location>
    </subcellularLocation>
</comment>
<dbReference type="SUPFAM" id="SSF47384">
    <property type="entry name" value="Homodimeric domain of signal transducing histidine kinase"/>
    <property type="match status" value="1"/>
</dbReference>
<dbReference type="Pfam" id="PF00672">
    <property type="entry name" value="HAMP"/>
    <property type="match status" value="1"/>
</dbReference>
<dbReference type="Pfam" id="PF05227">
    <property type="entry name" value="CHASE3"/>
    <property type="match status" value="1"/>
</dbReference>
<evidence type="ECO:0000256" key="2">
    <source>
        <dbReference type="ARBA" id="ARBA00004370"/>
    </source>
</evidence>
<keyword evidence="6" id="KW-0418">Kinase</keyword>
<dbReference type="InterPro" id="IPR050351">
    <property type="entry name" value="BphY/WalK/GraS-like"/>
</dbReference>
<feature type="domain" description="Histidine kinase" evidence="8">
    <location>
        <begin position="288"/>
        <end position="496"/>
    </location>
</feature>
<dbReference type="Pfam" id="PF02518">
    <property type="entry name" value="HATPase_c"/>
    <property type="match status" value="1"/>
</dbReference>
<dbReference type="InterPro" id="IPR003661">
    <property type="entry name" value="HisK_dim/P_dom"/>
</dbReference>
<keyword evidence="4" id="KW-0597">Phosphoprotein</keyword>
<keyword evidence="7" id="KW-1133">Transmembrane helix</keyword>
<evidence type="ECO:0000313" key="11">
    <source>
        <dbReference type="Proteomes" id="UP000059542"/>
    </source>
</evidence>
<dbReference type="STRING" id="1411621.AUC43_00365"/>
<dbReference type="Proteomes" id="UP000059542">
    <property type="component" value="Chromosome"/>
</dbReference>
<dbReference type="InterPro" id="IPR007891">
    <property type="entry name" value="CHASE3"/>
</dbReference>
<keyword evidence="11" id="KW-1185">Reference proteome</keyword>
<name>A0A0U4BJ38_9BACT</name>
<protein>
    <recommendedName>
        <fullName evidence="3">histidine kinase</fullName>
        <ecNumber evidence="3">2.7.13.3</ecNumber>
    </recommendedName>
</protein>
<dbReference type="RefSeq" id="WP_068188307.1">
    <property type="nucleotide sequence ID" value="NZ_CP013909.1"/>
</dbReference>
<dbReference type="OrthoDB" id="9766459at2"/>
<dbReference type="Gene3D" id="6.10.340.10">
    <property type="match status" value="1"/>
</dbReference>
<dbReference type="SUPFAM" id="SSF158472">
    <property type="entry name" value="HAMP domain-like"/>
    <property type="match status" value="1"/>
</dbReference>
<dbReference type="GO" id="GO:0030295">
    <property type="term" value="F:protein kinase activator activity"/>
    <property type="evidence" value="ECO:0007669"/>
    <property type="project" value="TreeGrafter"/>
</dbReference>
<dbReference type="InterPro" id="IPR003660">
    <property type="entry name" value="HAMP_dom"/>
</dbReference>
<dbReference type="InterPro" id="IPR003594">
    <property type="entry name" value="HATPase_dom"/>
</dbReference>
<proteinExistence type="predicted"/>
<dbReference type="InterPro" id="IPR036890">
    <property type="entry name" value="HATPase_C_sf"/>
</dbReference>
<evidence type="ECO:0000313" key="10">
    <source>
        <dbReference type="EMBL" id="ALW83690.1"/>
    </source>
</evidence>
<dbReference type="PANTHER" id="PTHR42878:SF15">
    <property type="entry name" value="BACTERIOPHYTOCHROME"/>
    <property type="match status" value="1"/>
</dbReference>
<evidence type="ECO:0000259" key="9">
    <source>
        <dbReference type="PROSITE" id="PS50885"/>
    </source>
</evidence>
<accession>A0A0U4BJ38</accession>
<dbReference type="Gene3D" id="1.10.287.130">
    <property type="match status" value="1"/>
</dbReference>
<dbReference type="InterPro" id="IPR036097">
    <property type="entry name" value="HisK_dim/P_sf"/>
</dbReference>
<comment type="catalytic activity">
    <reaction evidence="1">
        <text>ATP + protein L-histidine = ADP + protein N-phospho-L-histidine.</text>
        <dbReference type="EC" id="2.7.13.3"/>
    </reaction>
</comment>
<dbReference type="Gene3D" id="3.30.565.10">
    <property type="entry name" value="Histidine kinase-like ATPase, C-terminal domain"/>
    <property type="match status" value="1"/>
</dbReference>